<dbReference type="CDD" id="cd06558">
    <property type="entry name" value="crotonase-like"/>
    <property type="match status" value="1"/>
</dbReference>
<accession>A0ABN3FXN5</accession>
<sequence>MTYTTPEQWRHIKVARSGGVTELTLHTDDGPLVWNGRAHQEVADLWAWLAADEATRVVILTGTGDAFCDQITSPSSEREWHDIWLEGRRMIADLVNIDVPLISVVNGPATIHTELALLANIVLAVPGALFADHAHVTRGVVPGDGVQVVWRNLVGPSRASYHLLTGIPIAAEEALRLGMVHEIHEPGEVMARAHALAEPLAALPREMLAYTCAALRIEDRRHLPEAVAHGLGFTGLAVHIGR</sequence>
<dbReference type="InterPro" id="IPR029045">
    <property type="entry name" value="ClpP/crotonase-like_dom_sf"/>
</dbReference>
<dbReference type="SUPFAM" id="SSF52096">
    <property type="entry name" value="ClpP/crotonase"/>
    <property type="match status" value="1"/>
</dbReference>
<proteinExistence type="predicted"/>
<comment type="caution">
    <text evidence="1">The sequence shown here is derived from an EMBL/GenBank/DDBJ whole genome shotgun (WGS) entry which is preliminary data.</text>
</comment>
<dbReference type="Gene3D" id="3.90.226.10">
    <property type="entry name" value="2-enoyl-CoA Hydratase, Chain A, domain 1"/>
    <property type="match status" value="1"/>
</dbReference>
<organism evidence="1 2">
    <name type="scientific">Dactylosporangium salmoneum</name>
    <dbReference type="NCBI Taxonomy" id="53361"/>
    <lineage>
        <taxon>Bacteria</taxon>
        <taxon>Bacillati</taxon>
        <taxon>Actinomycetota</taxon>
        <taxon>Actinomycetes</taxon>
        <taxon>Micromonosporales</taxon>
        <taxon>Micromonosporaceae</taxon>
        <taxon>Dactylosporangium</taxon>
    </lineage>
</organism>
<dbReference type="Pfam" id="PF00378">
    <property type="entry name" value="ECH_1"/>
    <property type="match status" value="1"/>
</dbReference>
<dbReference type="RefSeq" id="WP_344612234.1">
    <property type="nucleotide sequence ID" value="NZ_BAAARV010000019.1"/>
</dbReference>
<name>A0ABN3FXN5_9ACTN</name>
<dbReference type="Proteomes" id="UP001501444">
    <property type="component" value="Unassembled WGS sequence"/>
</dbReference>
<dbReference type="PANTHER" id="PTHR43459:SF3">
    <property type="entry name" value="ENOYL-COA HYDRATASE ECHA15 (ENOYL HYDRASE) (UNSATURATED ACYL-COA HYDRATASE) (CROTONASE)-RELATED"/>
    <property type="match status" value="1"/>
</dbReference>
<dbReference type="PANTHER" id="PTHR43459">
    <property type="entry name" value="ENOYL-COA HYDRATASE"/>
    <property type="match status" value="1"/>
</dbReference>
<evidence type="ECO:0000313" key="2">
    <source>
        <dbReference type="Proteomes" id="UP001501444"/>
    </source>
</evidence>
<protein>
    <submittedName>
        <fullName evidence="1">Enoyl-CoA hydratase/isomerase family protein</fullName>
    </submittedName>
</protein>
<gene>
    <name evidence="1" type="ORF">GCM10010170_022340</name>
</gene>
<dbReference type="InterPro" id="IPR001753">
    <property type="entry name" value="Enoyl-CoA_hydra/iso"/>
</dbReference>
<reference evidence="1 2" key="1">
    <citation type="journal article" date="2019" name="Int. J. Syst. Evol. Microbiol.">
        <title>The Global Catalogue of Microorganisms (GCM) 10K type strain sequencing project: providing services to taxonomists for standard genome sequencing and annotation.</title>
        <authorList>
            <consortium name="The Broad Institute Genomics Platform"/>
            <consortium name="The Broad Institute Genome Sequencing Center for Infectious Disease"/>
            <person name="Wu L."/>
            <person name="Ma J."/>
        </authorList>
    </citation>
    <scope>NUCLEOTIDE SEQUENCE [LARGE SCALE GENOMIC DNA]</scope>
    <source>
        <strain evidence="1 2">JCM 3272</strain>
    </source>
</reference>
<keyword evidence="2" id="KW-1185">Reference proteome</keyword>
<dbReference type="EMBL" id="BAAARV010000019">
    <property type="protein sequence ID" value="GAA2339861.1"/>
    <property type="molecule type" value="Genomic_DNA"/>
</dbReference>
<evidence type="ECO:0000313" key="1">
    <source>
        <dbReference type="EMBL" id="GAA2339861.1"/>
    </source>
</evidence>